<feature type="chain" id="PRO_5040798535" evidence="1">
    <location>
        <begin position="25"/>
        <end position="165"/>
    </location>
</feature>
<reference evidence="3 4" key="1">
    <citation type="journal article" date="2023" name="Antonie Van Leeuwenhoek">
        <title>Flavobacterium potami sp. nov., a multi-metal resistance genes harbouring bacterium isolated from shallow river silt.</title>
        <authorList>
            <person name="Li S."/>
            <person name="Mao S."/>
            <person name="Mu W."/>
            <person name="Guo B."/>
            <person name="Li C."/>
            <person name="Zhu Q."/>
            <person name="Hou X."/>
            <person name="Zhao Y."/>
            <person name="Wei S."/>
            <person name="Liu H."/>
            <person name="Liu A."/>
        </authorList>
    </citation>
    <scope>NUCLEOTIDE SEQUENCE [LARGE SCALE GENOMIC DNA]</scope>
    <source>
        <strain evidence="3 4">17A</strain>
    </source>
</reference>
<evidence type="ECO:0000259" key="2">
    <source>
        <dbReference type="Pfam" id="PF13648"/>
    </source>
</evidence>
<feature type="domain" description="Lipocalin-like" evidence="2">
    <location>
        <begin position="42"/>
        <end position="116"/>
    </location>
</feature>
<gene>
    <name evidence="3" type="ORF">K6T82_17760</name>
</gene>
<feature type="signal peptide" evidence="1">
    <location>
        <begin position="1"/>
        <end position="24"/>
    </location>
</feature>
<dbReference type="AlphaFoldDB" id="A0A9X1HCJ8"/>
<accession>A0A9X1HCJ8</accession>
<evidence type="ECO:0000313" key="4">
    <source>
        <dbReference type="Proteomes" id="UP001139366"/>
    </source>
</evidence>
<keyword evidence="4" id="KW-1185">Reference proteome</keyword>
<keyword evidence="1" id="KW-0732">Signal</keyword>
<comment type="caution">
    <text evidence="3">The sequence shown here is derived from an EMBL/GenBank/DDBJ whole genome shotgun (WGS) entry which is preliminary data.</text>
</comment>
<evidence type="ECO:0000256" key="1">
    <source>
        <dbReference type="SAM" id="SignalP"/>
    </source>
</evidence>
<dbReference type="PROSITE" id="PS51257">
    <property type="entry name" value="PROKAR_LIPOPROTEIN"/>
    <property type="match status" value="1"/>
</dbReference>
<evidence type="ECO:0000313" key="3">
    <source>
        <dbReference type="EMBL" id="MBZ4036620.1"/>
    </source>
</evidence>
<proteinExistence type="predicted"/>
<sequence>MKKSIFICLIAVMFFACKSASSTASTETPLSKKLDRPTQVALKGNWVLTNVTYPGSDYIKVNSFDIADSKCFIGSTWSFISNNNKGTMALTSPSCTGFSSPIVWSINNQGMFILKILDAGEKAKKVRDGYLLKVAGVTETSFQLIDNINVGGQTKDVVYQFQRAN</sequence>
<protein>
    <submittedName>
        <fullName evidence="3">Lipocalin family protein</fullName>
    </submittedName>
</protein>
<dbReference type="Pfam" id="PF13648">
    <property type="entry name" value="Lipocalin_4"/>
    <property type="match status" value="1"/>
</dbReference>
<organism evidence="3 4">
    <name type="scientific">Flavobacterium potami</name>
    <dbReference type="NCBI Taxonomy" id="2872310"/>
    <lineage>
        <taxon>Bacteria</taxon>
        <taxon>Pseudomonadati</taxon>
        <taxon>Bacteroidota</taxon>
        <taxon>Flavobacteriia</taxon>
        <taxon>Flavobacteriales</taxon>
        <taxon>Flavobacteriaceae</taxon>
        <taxon>Flavobacterium</taxon>
    </lineage>
</organism>
<dbReference type="RefSeq" id="WP_223708511.1">
    <property type="nucleotide sequence ID" value="NZ_JAINUY010000006.1"/>
</dbReference>
<name>A0A9X1HCJ8_9FLAO</name>
<dbReference type="Proteomes" id="UP001139366">
    <property type="component" value="Unassembled WGS sequence"/>
</dbReference>
<dbReference type="InterPro" id="IPR024311">
    <property type="entry name" value="Lipocalin-like"/>
</dbReference>
<dbReference type="EMBL" id="JAINUY010000006">
    <property type="protein sequence ID" value="MBZ4036620.1"/>
    <property type="molecule type" value="Genomic_DNA"/>
</dbReference>